<name>A0ABT5FJ57_9GAMM</name>
<protein>
    <submittedName>
        <fullName evidence="1">Uncharacterized protein</fullName>
    </submittedName>
</protein>
<sequence>MLSLVTTAILNLVNDQLSLMATPLSQHLVVNGSKIETGASVFFVIAMGYEQVQQYKN</sequence>
<accession>A0ABT5FJ57</accession>
<organism evidence="1 2">
    <name type="scientific">Psychrosphaera algicola</name>
    <dbReference type="NCBI Taxonomy" id="3023714"/>
    <lineage>
        <taxon>Bacteria</taxon>
        <taxon>Pseudomonadati</taxon>
        <taxon>Pseudomonadota</taxon>
        <taxon>Gammaproteobacteria</taxon>
        <taxon>Alteromonadales</taxon>
        <taxon>Pseudoalteromonadaceae</taxon>
        <taxon>Psychrosphaera</taxon>
    </lineage>
</organism>
<keyword evidence="2" id="KW-1185">Reference proteome</keyword>
<dbReference type="Proteomes" id="UP001528411">
    <property type="component" value="Unassembled WGS sequence"/>
</dbReference>
<dbReference type="RefSeq" id="WP_215964080.1">
    <property type="nucleotide sequence ID" value="NZ_JAQOMS010000002.1"/>
</dbReference>
<dbReference type="EMBL" id="JAQOMS010000002">
    <property type="protein sequence ID" value="MDC2891241.1"/>
    <property type="molecule type" value="Genomic_DNA"/>
</dbReference>
<gene>
    <name evidence="1" type="ORF">PN838_23955</name>
</gene>
<comment type="caution">
    <text evidence="1">The sequence shown here is derived from an EMBL/GenBank/DDBJ whole genome shotgun (WGS) entry which is preliminary data.</text>
</comment>
<proteinExistence type="predicted"/>
<evidence type="ECO:0000313" key="1">
    <source>
        <dbReference type="EMBL" id="MDC2891241.1"/>
    </source>
</evidence>
<evidence type="ECO:0000313" key="2">
    <source>
        <dbReference type="Proteomes" id="UP001528411"/>
    </source>
</evidence>
<reference evidence="1 2" key="1">
    <citation type="submission" date="2023-01" db="EMBL/GenBank/DDBJ databases">
        <title>Psychrosphaera sp. nov., isolated from marine algae.</title>
        <authorList>
            <person name="Bayburt H."/>
            <person name="Choi B.J."/>
            <person name="Kim J.M."/>
            <person name="Choi D.G."/>
            <person name="Jeon C.O."/>
        </authorList>
    </citation>
    <scope>NUCLEOTIDE SEQUENCE [LARGE SCALE GENOMIC DNA]</scope>
    <source>
        <strain evidence="1 2">G1-22</strain>
    </source>
</reference>